<dbReference type="InterPro" id="IPR016747">
    <property type="entry name" value="Phosphotransbutyrylase"/>
</dbReference>
<dbReference type="NCBIfam" id="NF037970">
    <property type="entry name" value="vanZ_1"/>
    <property type="match status" value="1"/>
</dbReference>
<keyword evidence="1" id="KW-0472">Membrane</keyword>
<comment type="caution">
    <text evidence="3">The sequence shown here is derived from an EMBL/GenBank/DDBJ whole genome shotgun (WGS) entry which is preliminary data.</text>
</comment>
<feature type="transmembrane region" description="Helical" evidence="1">
    <location>
        <begin position="9"/>
        <end position="29"/>
    </location>
</feature>
<dbReference type="InterPro" id="IPR006976">
    <property type="entry name" value="VanZ-like"/>
</dbReference>
<name>A0ABS3WHS4_9BACL</name>
<dbReference type="RefSeq" id="WP_208850423.1">
    <property type="nucleotide sequence ID" value="NZ_JAGGDJ010000040.1"/>
</dbReference>
<keyword evidence="1" id="KW-1133">Transmembrane helix</keyword>
<evidence type="ECO:0000313" key="3">
    <source>
        <dbReference type="EMBL" id="MBO7747793.1"/>
    </source>
</evidence>
<evidence type="ECO:0000256" key="1">
    <source>
        <dbReference type="SAM" id="Phobius"/>
    </source>
</evidence>
<feature type="domain" description="VanZ-like" evidence="2">
    <location>
        <begin position="15"/>
        <end position="158"/>
    </location>
</feature>
<evidence type="ECO:0000259" key="2">
    <source>
        <dbReference type="Pfam" id="PF04892"/>
    </source>
</evidence>
<reference evidence="3 4" key="1">
    <citation type="submission" date="2021-03" db="EMBL/GenBank/DDBJ databases">
        <title>Paenibacillus artemisicola MWE-103 whole genome sequence.</title>
        <authorList>
            <person name="Ham Y.J."/>
        </authorList>
    </citation>
    <scope>NUCLEOTIDE SEQUENCE [LARGE SCALE GENOMIC DNA]</scope>
    <source>
        <strain evidence="3 4">MWE-103</strain>
    </source>
</reference>
<accession>A0ABS3WHS4</accession>
<protein>
    <submittedName>
        <fullName evidence="3">VanZ family protein</fullName>
    </submittedName>
</protein>
<dbReference type="Proteomes" id="UP000670947">
    <property type="component" value="Unassembled WGS sequence"/>
</dbReference>
<dbReference type="EMBL" id="JAGGDJ010000040">
    <property type="protein sequence ID" value="MBO7747793.1"/>
    <property type="molecule type" value="Genomic_DNA"/>
</dbReference>
<evidence type="ECO:0000313" key="4">
    <source>
        <dbReference type="Proteomes" id="UP000670947"/>
    </source>
</evidence>
<proteinExistence type="predicted"/>
<dbReference type="Pfam" id="PF04892">
    <property type="entry name" value="VanZ"/>
    <property type="match status" value="1"/>
</dbReference>
<feature type="transmembrane region" description="Helical" evidence="1">
    <location>
        <begin position="79"/>
        <end position="101"/>
    </location>
</feature>
<dbReference type="PIRSF" id="PIRSF019083">
    <property type="entry name" value="UCP019083_VanZ"/>
    <property type="match status" value="1"/>
</dbReference>
<feature type="transmembrane region" description="Helical" evidence="1">
    <location>
        <begin position="108"/>
        <end position="124"/>
    </location>
</feature>
<feature type="transmembrane region" description="Helical" evidence="1">
    <location>
        <begin position="144"/>
        <end position="163"/>
    </location>
</feature>
<keyword evidence="1" id="KW-0812">Transmembrane</keyword>
<sequence>METKMIHRLFIAIPLLVLLAWIVIVFLLSSESYQEQSLLPFLHRTFTAHMLQKILPTINFEYHHAKYSSQSDPYALLEFLFRKCAHLFMYAMLAILAAFALGVTKRPVYRLLLPLIIVALIASLDELNQKRIPGRTSNPQDILIDLTGGCIGILIYYLSHYVYRRIRYPKGS</sequence>
<gene>
    <name evidence="3" type="ORF">I8J29_26740</name>
</gene>
<keyword evidence="4" id="KW-1185">Reference proteome</keyword>
<organism evidence="3 4">
    <name type="scientific">Paenibacillus artemisiicola</name>
    <dbReference type="NCBI Taxonomy" id="1172618"/>
    <lineage>
        <taxon>Bacteria</taxon>
        <taxon>Bacillati</taxon>
        <taxon>Bacillota</taxon>
        <taxon>Bacilli</taxon>
        <taxon>Bacillales</taxon>
        <taxon>Paenibacillaceae</taxon>
        <taxon>Paenibacillus</taxon>
    </lineage>
</organism>